<dbReference type="GO" id="GO:0003677">
    <property type="term" value="F:DNA binding"/>
    <property type="evidence" value="ECO:0007669"/>
    <property type="project" value="UniProtKB-KW"/>
</dbReference>
<accession>A0AAE0KUP9</accession>
<dbReference type="InterPro" id="IPR008593">
    <property type="entry name" value="Dam_MeTrfase"/>
</dbReference>
<sequence>MQREVSVREVRWRQDRDDWQLSPVLFAEMDEEFGPFTLDACVTWSRANAFCSRSWSTEDDARVQKFDGHNAWANLPFSVMYDILRNFLRCKRRQQMEALLEELEAAVGGYQDMRYAEHTKRAYDTGVRAFLTFCVRFACLGCLDPLLPASDATLARFIAFSAWFVQPSTIKSYLAGVRSLHLQQSKEWVPVADRF</sequence>
<dbReference type="AlphaFoldDB" id="A0AAE0KUP9"/>
<gene>
    <name evidence="2" type="ORF">CYMTET_29637</name>
</gene>
<evidence type="ECO:0000256" key="1">
    <source>
        <dbReference type="ARBA" id="ARBA00023125"/>
    </source>
</evidence>
<keyword evidence="1" id="KW-0238">DNA-binding</keyword>
<reference evidence="2 3" key="1">
    <citation type="journal article" date="2015" name="Genome Biol. Evol.">
        <title>Comparative Genomics of a Bacterivorous Green Alga Reveals Evolutionary Causalities and Consequences of Phago-Mixotrophic Mode of Nutrition.</title>
        <authorList>
            <person name="Burns J.A."/>
            <person name="Paasch A."/>
            <person name="Narechania A."/>
            <person name="Kim E."/>
        </authorList>
    </citation>
    <scope>NUCLEOTIDE SEQUENCE [LARGE SCALE GENOMIC DNA]</scope>
    <source>
        <strain evidence="2 3">PLY_AMNH</strain>
    </source>
</reference>
<organism evidence="2 3">
    <name type="scientific">Cymbomonas tetramitiformis</name>
    <dbReference type="NCBI Taxonomy" id="36881"/>
    <lineage>
        <taxon>Eukaryota</taxon>
        <taxon>Viridiplantae</taxon>
        <taxon>Chlorophyta</taxon>
        <taxon>Pyramimonadophyceae</taxon>
        <taxon>Pyramimonadales</taxon>
        <taxon>Pyramimonadaceae</taxon>
        <taxon>Cymbomonas</taxon>
    </lineage>
</organism>
<proteinExistence type="predicted"/>
<dbReference type="EMBL" id="LGRX02016885">
    <property type="protein sequence ID" value="KAK3261453.1"/>
    <property type="molecule type" value="Genomic_DNA"/>
</dbReference>
<dbReference type="GO" id="GO:0009307">
    <property type="term" value="P:DNA restriction-modification system"/>
    <property type="evidence" value="ECO:0007669"/>
    <property type="project" value="InterPro"/>
</dbReference>
<dbReference type="GO" id="GO:0009007">
    <property type="term" value="F:site-specific DNA-methyltransferase (adenine-specific) activity"/>
    <property type="evidence" value="ECO:0007669"/>
    <property type="project" value="InterPro"/>
</dbReference>
<dbReference type="Gene3D" id="1.10.150.130">
    <property type="match status" value="1"/>
</dbReference>
<dbReference type="Proteomes" id="UP001190700">
    <property type="component" value="Unassembled WGS sequence"/>
</dbReference>
<evidence type="ECO:0000313" key="3">
    <source>
        <dbReference type="Proteomes" id="UP001190700"/>
    </source>
</evidence>
<protein>
    <submittedName>
        <fullName evidence="2">Uncharacterized protein</fullName>
    </submittedName>
</protein>
<keyword evidence="3" id="KW-1185">Reference proteome</keyword>
<name>A0AAE0KUP9_9CHLO</name>
<comment type="caution">
    <text evidence="2">The sequence shown here is derived from an EMBL/GenBank/DDBJ whole genome shotgun (WGS) entry which is preliminary data.</text>
</comment>
<evidence type="ECO:0000313" key="2">
    <source>
        <dbReference type="EMBL" id="KAK3261453.1"/>
    </source>
</evidence>
<dbReference type="InterPro" id="IPR010998">
    <property type="entry name" value="Integrase_recombinase_N"/>
</dbReference>
<dbReference type="Pfam" id="PF05869">
    <property type="entry name" value="Dam"/>
    <property type="match status" value="1"/>
</dbReference>
<dbReference type="SUPFAM" id="SSF47823">
    <property type="entry name" value="lambda integrase-like, N-terminal domain"/>
    <property type="match status" value="1"/>
</dbReference>